<gene>
    <name evidence="1" type="ORF">H0E87_021569</name>
</gene>
<dbReference type="EMBL" id="JACEGQ020000012">
    <property type="protein sequence ID" value="KAH8492030.1"/>
    <property type="molecule type" value="Genomic_DNA"/>
</dbReference>
<reference evidence="1" key="1">
    <citation type="journal article" date="2021" name="J. Hered.">
        <title>Genome Assembly of Salicaceae Populus deltoides (Eastern Cottonwood) I-69 Based on Nanopore Sequencing and Hi-C Technologies.</title>
        <authorList>
            <person name="Bai S."/>
            <person name="Wu H."/>
            <person name="Zhang J."/>
            <person name="Pan Z."/>
            <person name="Zhao W."/>
            <person name="Li Z."/>
            <person name="Tong C."/>
        </authorList>
    </citation>
    <scope>NUCLEOTIDE SEQUENCE</scope>
    <source>
        <tissue evidence="1">Leaf</tissue>
    </source>
</reference>
<organism evidence="1 2">
    <name type="scientific">Populus deltoides</name>
    <name type="common">Eastern poplar</name>
    <name type="synonym">Eastern cottonwood</name>
    <dbReference type="NCBI Taxonomy" id="3696"/>
    <lineage>
        <taxon>Eukaryota</taxon>
        <taxon>Viridiplantae</taxon>
        <taxon>Streptophyta</taxon>
        <taxon>Embryophyta</taxon>
        <taxon>Tracheophyta</taxon>
        <taxon>Spermatophyta</taxon>
        <taxon>Magnoliopsida</taxon>
        <taxon>eudicotyledons</taxon>
        <taxon>Gunneridae</taxon>
        <taxon>Pentapetalae</taxon>
        <taxon>rosids</taxon>
        <taxon>fabids</taxon>
        <taxon>Malpighiales</taxon>
        <taxon>Salicaceae</taxon>
        <taxon>Saliceae</taxon>
        <taxon>Populus</taxon>
    </lineage>
</organism>
<dbReference type="Proteomes" id="UP000807159">
    <property type="component" value="Chromosome 12"/>
</dbReference>
<proteinExistence type="predicted"/>
<evidence type="ECO:0000313" key="2">
    <source>
        <dbReference type="Proteomes" id="UP000807159"/>
    </source>
</evidence>
<name>A0A8T2XGA7_POPDE</name>
<keyword evidence="2" id="KW-1185">Reference proteome</keyword>
<dbReference type="AlphaFoldDB" id="A0A8T2XGA7"/>
<accession>A0A8T2XGA7</accession>
<protein>
    <submittedName>
        <fullName evidence="1">Uncharacterized protein</fullName>
    </submittedName>
</protein>
<evidence type="ECO:0000313" key="1">
    <source>
        <dbReference type="EMBL" id="KAH8492030.1"/>
    </source>
</evidence>
<sequence>MSSLEERNSNAGLQKKSMIKAFMLEEAERLKRVWWRSGLLSLRISKNEATKSKNDVIGVGRETSGRGIKVMKGLAETNSVEGLDITKVTETEGRCLSINLPNSNMEDKWPCDGYKTTVSFIMRGLLCVCSDYWKTDGGARDVGLSWVVGALLIP</sequence>
<comment type="caution">
    <text evidence="1">The sequence shown here is derived from an EMBL/GenBank/DDBJ whole genome shotgun (WGS) entry which is preliminary data.</text>
</comment>